<dbReference type="GO" id="GO:0000932">
    <property type="term" value="C:P-body"/>
    <property type="evidence" value="ECO:0007669"/>
    <property type="project" value="TreeGrafter"/>
</dbReference>
<dbReference type="Pfam" id="PF16415">
    <property type="entry name" value="CNOT1_CAF1_bind"/>
    <property type="match status" value="1"/>
</dbReference>
<proteinExistence type="predicted"/>
<dbReference type="GO" id="GO:0000288">
    <property type="term" value="P:nuclear-transcribed mRNA catabolic process, deadenylation-dependent decay"/>
    <property type="evidence" value="ECO:0007669"/>
    <property type="project" value="TreeGrafter"/>
</dbReference>
<evidence type="ECO:0000313" key="2">
    <source>
        <dbReference type="EMBL" id="CAF4400112.1"/>
    </source>
</evidence>
<name>A0A820PCR0_9BILA</name>
<evidence type="ECO:0000313" key="3">
    <source>
        <dbReference type="Proteomes" id="UP000663881"/>
    </source>
</evidence>
<dbReference type="PANTHER" id="PTHR13162">
    <property type="entry name" value="CCR4-NOT TRANSCRIPTION COMPLEX"/>
    <property type="match status" value="1"/>
</dbReference>
<protein>
    <recommendedName>
        <fullName evidence="1">CCR4-NOT transcription complex subunit 1 CAF1-binding domain-containing protein</fullName>
    </recommendedName>
</protein>
<dbReference type="PANTHER" id="PTHR13162:SF8">
    <property type="entry name" value="CCR4-NOT TRANSCRIPTION COMPLEX SUBUNIT 1"/>
    <property type="match status" value="1"/>
</dbReference>
<dbReference type="InterPro" id="IPR032191">
    <property type="entry name" value="CNOT1_CAF1_bind"/>
</dbReference>
<comment type="caution">
    <text evidence="2">The sequence shown here is derived from an EMBL/GenBank/DDBJ whole genome shotgun (WGS) entry which is preliminary data.</text>
</comment>
<dbReference type="GO" id="GO:0017148">
    <property type="term" value="P:negative regulation of translation"/>
    <property type="evidence" value="ECO:0007669"/>
    <property type="project" value="InterPro"/>
</dbReference>
<reference evidence="2" key="1">
    <citation type="submission" date="2021-02" db="EMBL/GenBank/DDBJ databases">
        <authorList>
            <person name="Nowell W R."/>
        </authorList>
    </citation>
    <scope>NUCLEOTIDE SEQUENCE</scope>
</reference>
<organism evidence="2 3">
    <name type="scientific">Adineta steineri</name>
    <dbReference type="NCBI Taxonomy" id="433720"/>
    <lineage>
        <taxon>Eukaryota</taxon>
        <taxon>Metazoa</taxon>
        <taxon>Spiralia</taxon>
        <taxon>Gnathifera</taxon>
        <taxon>Rotifera</taxon>
        <taxon>Eurotatoria</taxon>
        <taxon>Bdelloidea</taxon>
        <taxon>Adinetida</taxon>
        <taxon>Adinetidae</taxon>
        <taxon>Adineta</taxon>
    </lineage>
</organism>
<feature type="non-terminal residue" evidence="2">
    <location>
        <position position="84"/>
    </location>
</feature>
<dbReference type="Gene3D" id="1.25.40.180">
    <property type="match status" value="1"/>
</dbReference>
<dbReference type="GO" id="GO:0030015">
    <property type="term" value="C:CCR4-NOT core complex"/>
    <property type="evidence" value="ECO:0007669"/>
    <property type="project" value="InterPro"/>
</dbReference>
<dbReference type="AlphaFoldDB" id="A0A820PCR0"/>
<gene>
    <name evidence="2" type="ORF">OKA104_LOCUS51353</name>
</gene>
<accession>A0A820PCR0</accession>
<dbReference type="EMBL" id="CAJOAY010027643">
    <property type="protein sequence ID" value="CAF4400112.1"/>
    <property type="molecule type" value="Genomic_DNA"/>
</dbReference>
<dbReference type="Proteomes" id="UP000663881">
    <property type="component" value="Unassembled WGS sequence"/>
</dbReference>
<evidence type="ECO:0000259" key="1">
    <source>
        <dbReference type="Pfam" id="PF16415"/>
    </source>
</evidence>
<sequence>ILLLSDKQINNIPDRTLLKNLGHWLGLITIGRNKPIIATDLEVKSLVIEAYHTGPQDLLYIIPFVSKILESCAKSKIFQQPNPW</sequence>
<dbReference type="InterPro" id="IPR040398">
    <property type="entry name" value="Not1"/>
</dbReference>
<feature type="non-terminal residue" evidence="2">
    <location>
        <position position="1"/>
    </location>
</feature>
<feature type="domain" description="CCR4-NOT transcription complex subunit 1 CAF1-binding" evidence="1">
    <location>
        <begin position="2"/>
        <end position="84"/>
    </location>
</feature>
<dbReference type="GO" id="GO:0060090">
    <property type="term" value="F:molecular adaptor activity"/>
    <property type="evidence" value="ECO:0007669"/>
    <property type="project" value="TreeGrafter"/>
</dbReference>